<keyword evidence="2 6" id="KW-0812">Transmembrane</keyword>
<evidence type="ECO:0000256" key="1">
    <source>
        <dbReference type="ARBA" id="ARBA00004141"/>
    </source>
</evidence>
<dbReference type="InterPro" id="IPR011701">
    <property type="entry name" value="MFS"/>
</dbReference>
<feature type="transmembrane region" description="Helical" evidence="6">
    <location>
        <begin position="222"/>
        <end position="244"/>
    </location>
</feature>
<feature type="transmembrane region" description="Helical" evidence="6">
    <location>
        <begin position="346"/>
        <end position="366"/>
    </location>
</feature>
<dbReference type="Proteomes" id="UP000030151">
    <property type="component" value="Unassembled WGS sequence"/>
</dbReference>
<feature type="transmembrane region" description="Helical" evidence="6">
    <location>
        <begin position="551"/>
        <end position="570"/>
    </location>
</feature>
<name>A0A014MZP2_9HYPO</name>
<keyword evidence="3 6" id="KW-1133">Transmembrane helix</keyword>
<keyword evidence="4 6" id="KW-0472">Membrane</keyword>
<dbReference type="AlphaFoldDB" id="A0A014MZP2"/>
<comment type="subcellular location">
    <subcellularLocation>
        <location evidence="1">Membrane</location>
        <topology evidence="1">Multi-pass membrane protein</topology>
    </subcellularLocation>
</comment>
<feature type="transmembrane region" description="Helical" evidence="6">
    <location>
        <begin position="271"/>
        <end position="294"/>
    </location>
</feature>
<dbReference type="GO" id="GO:0022857">
    <property type="term" value="F:transmembrane transporter activity"/>
    <property type="evidence" value="ECO:0007669"/>
    <property type="project" value="InterPro"/>
</dbReference>
<dbReference type="PANTHER" id="PTHR23501">
    <property type="entry name" value="MAJOR FACILITATOR SUPERFAMILY"/>
    <property type="match status" value="1"/>
</dbReference>
<feature type="transmembrane region" description="Helical" evidence="6">
    <location>
        <begin position="438"/>
        <end position="465"/>
    </location>
</feature>
<accession>A0A014MZP2</accession>
<dbReference type="Pfam" id="PF07690">
    <property type="entry name" value="MFS_1"/>
    <property type="match status" value="1"/>
</dbReference>
<feature type="transmembrane region" description="Helical" evidence="6">
    <location>
        <begin position="190"/>
        <end position="210"/>
    </location>
</feature>
<feature type="transmembrane region" description="Helical" evidence="6">
    <location>
        <begin position="386"/>
        <end position="407"/>
    </location>
</feature>
<evidence type="ECO:0000313" key="7">
    <source>
        <dbReference type="EMBL" id="EXU97873.1"/>
    </source>
</evidence>
<feature type="region of interest" description="Disordered" evidence="5">
    <location>
        <begin position="1"/>
        <end position="48"/>
    </location>
</feature>
<feature type="transmembrane region" description="Helical" evidence="6">
    <location>
        <begin position="472"/>
        <end position="498"/>
    </location>
</feature>
<feature type="transmembrane region" description="Helical" evidence="6">
    <location>
        <begin position="414"/>
        <end position="432"/>
    </location>
</feature>
<feature type="transmembrane region" description="Helical" evidence="6">
    <location>
        <begin position="135"/>
        <end position="152"/>
    </location>
</feature>
<evidence type="ECO:0000256" key="2">
    <source>
        <dbReference type="ARBA" id="ARBA00022692"/>
    </source>
</evidence>
<feature type="transmembrane region" description="Helical" evidence="6">
    <location>
        <begin position="306"/>
        <end position="326"/>
    </location>
</feature>
<feature type="transmembrane region" description="Helical" evidence="6">
    <location>
        <begin position="103"/>
        <end position="123"/>
    </location>
</feature>
<dbReference type="eggNOG" id="KOG0254">
    <property type="taxonomic scope" value="Eukaryota"/>
</dbReference>
<dbReference type="InterPro" id="IPR036259">
    <property type="entry name" value="MFS_trans_sf"/>
</dbReference>
<dbReference type="OrthoDB" id="4078873at2759"/>
<organism evidence="7 8">
    <name type="scientific">Metarhizium robertsii</name>
    <dbReference type="NCBI Taxonomy" id="568076"/>
    <lineage>
        <taxon>Eukaryota</taxon>
        <taxon>Fungi</taxon>
        <taxon>Dikarya</taxon>
        <taxon>Ascomycota</taxon>
        <taxon>Pezizomycotina</taxon>
        <taxon>Sordariomycetes</taxon>
        <taxon>Hypocreomycetidae</taxon>
        <taxon>Hypocreales</taxon>
        <taxon>Clavicipitaceae</taxon>
        <taxon>Metarhizium</taxon>
    </lineage>
</organism>
<evidence type="ECO:0000256" key="3">
    <source>
        <dbReference type="ARBA" id="ARBA00022989"/>
    </source>
</evidence>
<protein>
    <submittedName>
        <fullName evidence="7">MFS transporter</fullName>
    </submittedName>
</protein>
<proteinExistence type="predicted"/>
<dbReference type="HOGENOM" id="CLU_012970_1_0_1"/>
<reference evidence="7 8" key="1">
    <citation type="submission" date="2014-02" db="EMBL/GenBank/DDBJ databases">
        <title>The genome sequence of the entomopathogenic fungus Metarhizium robertsii ARSEF 2575.</title>
        <authorList>
            <person name="Giuliano Garisto Donzelli B."/>
            <person name="Roe B.A."/>
            <person name="Macmil S.L."/>
            <person name="Krasnoff S.B."/>
            <person name="Gibson D.M."/>
        </authorList>
    </citation>
    <scope>NUCLEOTIDE SEQUENCE [LARGE SCALE GENOMIC DNA]</scope>
    <source>
        <strain evidence="7 8">ARSEF 2575</strain>
    </source>
</reference>
<dbReference type="EMBL" id="JELW01000032">
    <property type="protein sequence ID" value="EXU97873.1"/>
    <property type="molecule type" value="Genomic_DNA"/>
</dbReference>
<evidence type="ECO:0000256" key="4">
    <source>
        <dbReference type="ARBA" id="ARBA00023136"/>
    </source>
</evidence>
<dbReference type="SUPFAM" id="SSF103473">
    <property type="entry name" value="MFS general substrate transporter"/>
    <property type="match status" value="2"/>
</dbReference>
<sequence length="591" mass="65677">MAPQITHPTTPGFVPEPDRNPSDVEKDQINTNHEADDKKPDTEPSYKQEGVQRVEAITSVWTKQILIIMFVLLYLVSFIDQLQGSVTGNLQNFITSSFGQHGLLAATDIVASIIGGVCTLTIAKIIDIWGRCEGFVAMIVLMVVGLITKGVSQDVPTYAAGHTLYWVGHIGLGYIITIILADMTTLRNRLILFGIQQTPIIATTFAGPRIADLFYADANFRWAFYSFCIILVFFAVPVAIVFVLSKRKAVRMGVYPERPRNRTVWESCKHYFIEFDVVGMFLTVAGWSLLLLPFQLVNTAADGWKTGYVIAMIVVGVVLLALFAVWEKYFAPVQYFPWAYLKDRTILGACLLYGFMFLSIFCWDTYYQSYLEVVHFQSITDSGYILNSFSLASSVISPLIGVYIRYFGNVKWPSLAMIPFAILGTALLVRFRTPSTSVGVLVMCQLFNGFATGVWAMTGQLAIMASIDHQHIAVAIALFGLFGSIGQAIGFAIAGGLWTNTMEDKMYRYLPDDYKNQTATIYGDIEAQLALPAGSPARDGIIHAYSDVQRVMAICGSCFMALAILCIFMWRSINVRTLEETRGKQTKGMVF</sequence>
<evidence type="ECO:0000256" key="6">
    <source>
        <dbReference type="SAM" id="Phobius"/>
    </source>
</evidence>
<feature type="transmembrane region" description="Helical" evidence="6">
    <location>
        <begin position="65"/>
        <end position="83"/>
    </location>
</feature>
<feature type="transmembrane region" description="Helical" evidence="6">
    <location>
        <begin position="164"/>
        <end position="183"/>
    </location>
</feature>
<dbReference type="Gene3D" id="1.20.1250.20">
    <property type="entry name" value="MFS general substrate transporter like domains"/>
    <property type="match status" value="2"/>
</dbReference>
<evidence type="ECO:0000256" key="5">
    <source>
        <dbReference type="SAM" id="MobiDB-lite"/>
    </source>
</evidence>
<evidence type="ECO:0000313" key="8">
    <source>
        <dbReference type="Proteomes" id="UP000030151"/>
    </source>
</evidence>
<gene>
    <name evidence="7" type="ORF">X797_009062</name>
</gene>
<dbReference type="GO" id="GO:0005886">
    <property type="term" value="C:plasma membrane"/>
    <property type="evidence" value="ECO:0007669"/>
    <property type="project" value="TreeGrafter"/>
</dbReference>
<feature type="compositionally biased region" description="Basic and acidic residues" evidence="5">
    <location>
        <begin position="16"/>
        <end position="48"/>
    </location>
</feature>
<dbReference type="PANTHER" id="PTHR23501:SF107">
    <property type="entry name" value="TRANSPORTER, PUTATIVE (AFU_ORTHOLOGUE AFUA_7G04730)-RELATED"/>
    <property type="match status" value="1"/>
</dbReference>
<comment type="caution">
    <text evidence="7">The sequence shown here is derived from an EMBL/GenBank/DDBJ whole genome shotgun (WGS) entry which is preliminary data.</text>
</comment>